<proteinExistence type="predicted"/>
<accession>U6H7C5</accession>
<dbReference type="Proteomes" id="UP000018201">
    <property type="component" value="Unassembled WGS sequence"/>
</dbReference>
<protein>
    <submittedName>
        <fullName evidence="2">Uncharacterized protein</fullName>
    </submittedName>
</protein>
<name>U6H7C5_9EIME</name>
<reference evidence="2" key="2">
    <citation type="submission" date="2013-10" db="EMBL/GenBank/DDBJ databases">
        <authorList>
            <person name="Aslett M."/>
        </authorList>
    </citation>
    <scope>NUCLEOTIDE SEQUENCE [LARGE SCALE GENOMIC DNA]</scope>
    <source>
        <strain evidence="2">Houghton</strain>
    </source>
</reference>
<feature type="compositionally biased region" description="Basic and acidic residues" evidence="1">
    <location>
        <begin position="154"/>
        <end position="164"/>
    </location>
</feature>
<sequence length="457" mass="47114">MHYQNEHLAMAVHMPHQQPVVRDQQRLHSGLTASKQHPLSPPSRNSGFALPICWGASQPVLSQHEHAFGAPSAFVWLQKGASEQASVVSHQFAGHQSVAGLTPIADAPHSIALLPQGAPLLPQNPAWGSARRKSRIDYSEGIYFEFHPDSRLDAHSSLEEERQSEACPPQGLSPEQAAPASRSTCQVHAGRAKPRGAIQTPLALSACGAGLGSTAAAPPDAAENSSAPLLAAEAAVEASAVEGTTGTAGDSSAAAAAACFAGEASAGAPATRSANGASTATAGTGAAGEASATAVAVDTDDSPAGAVSAADAAGETSAAAPAPEAAVTSLQVDWICTHPYVRLPVLQRVVPPRIQLSASNFVSSSASSTLLCIRYLFMKQALEQIDVAFLARELAIASAAQTQGAKWLPRSVLGVANTGQQFLVLDAIVSALHVLGVSPPSFTWWVAFIECFDTRYR</sequence>
<evidence type="ECO:0000256" key="1">
    <source>
        <dbReference type="SAM" id="MobiDB-lite"/>
    </source>
</evidence>
<organism evidence="2 3">
    <name type="scientific">Eimeria praecox</name>
    <dbReference type="NCBI Taxonomy" id="51316"/>
    <lineage>
        <taxon>Eukaryota</taxon>
        <taxon>Sar</taxon>
        <taxon>Alveolata</taxon>
        <taxon>Apicomplexa</taxon>
        <taxon>Conoidasida</taxon>
        <taxon>Coccidia</taxon>
        <taxon>Eucoccidiorida</taxon>
        <taxon>Eimeriorina</taxon>
        <taxon>Eimeriidae</taxon>
        <taxon>Eimeria</taxon>
    </lineage>
</organism>
<feature type="region of interest" description="Disordered" evidence="1">
    <location>
        <begin position="154"/>
        <end position="192"/>
    </location>
</feature>
<evidence type="ECO:0000313" key="2">
    <source>
        <dbReference type="EMBL" id="CDI87787.1"/>
    </source>
</evidence>
<evidence type="ECO:0000313" key="3">
    <source>
        <dbReference type="Proteomes" id="UP000018201"/>
    </source>
</evidence>
<dbReference type="EMBL" id="HG708279">
    <property type="protein sequence ID" value="CDI87787.1"/>
    <property type="molecule type" value="Genomic_DNA"/>
</dbReference>
<gene>
    <name evidence="2" type="ORF">EPH_0058470</name>
</gene>
<dbReference type="AlphaFoldDB" id="U6H7C5"/>
<dbReference type="VEuPathDB" id="ToxoDB:EPH_0058470"/>
<keyword evidence="3" id="KW-1185">Reference proteome</keyword>
<reference evidence="2" key="1">
    <citation type="submission" date="2013-10" db="EMBL/GenBank/DDBJ databases">
        <title>Genomic analysis of the causative agents of coccidiosis in chickens.</title>
        <authorList>
            <person name="Reid A.J."/>
            <person name="Blake D."/>
            <person name="Billington K."/>
            <person name="Browne H."/>
            <person name="Dunn M."/>
            <person name="Hung S."/>
            <person name="Kawahara F."/>
            <person name="Miranda-Saavedra D."/>
            <person name="Mourier T."/>
            <person name="Nagra H."/>
            <person name="Otto T.D."/>
            <person name="Rawlings N."/>
            <person name="Sanchez A."/>
            <person name="Sanders M."/>
            <person name="Subramaniam C."/>
            <person name="Tay Y."/>
            <person name="Dear P."/>
            <person name="Doerig C."/>
            <person name="Gruber A."/>
            <person name="Parkinson J."/>
            <person name="Shirley M."/>
            <person name="Wan K.L."/>
            <person name="Berriman M."/>
            <person name="Tomley F."/>
            <person name="Pain A."/>
        </authorList>
    </citation>
    <scope>NUCLEOTIDE SEQUENCE [LARGE SCALE GENOMIC DNA]</scope>
    <source>
        <strain evidence="2">Houghton</strain>
    </source>
</reference>